<reference evidence="1 2" key="1">
    <citation type="submission" date="2022-05" db="EMBL/GenBank/DDBJ databases">
        <title>Novel Pseudomonas spp. Isolated from a Rainbow Trout Aquaculture Facility.</title>
        <authorList>
            <person name="Testerman T."/>
            <person name="Graf J."/>
        </authorList>
    </citation>
    <scope>NUCLEOTIDE SEQUENCE [LARGE SCALE GENOMIC DNA]</scope>
    <source>
        <strain evidence="1 2">ID1025</strain>
    </source>
</reference>
<name>A0ABT5PF01_9PSED</name>
<dbReference type="RefSeq" id="WP_273895519.1">
    <property type="nucleotide sequence ID" value="NZ_JAMDGP010000071.1"/>
</dbReference>
<accession>A0ABT5PF01</accession>
<dbReference type="EMBL" id="JAMDGZ010000066">
    <property type="protein sequence ID" value="MDD1016904.1"/>
    <property type="molecule type" value="Genomic_DNA"/>
</dbReference>
<organism evidence="1 2">
    <name type="scientific">Pseudomonas rubra</name>
    <dbReference type="NCBI Taxonomy" id="2942627"/>
    <lineage>
        <taxon>Bacteria</taxon>
        <taxon>Pseudomonadati</taxon>
        <taxon>Pseudomonadota</taxon>
        <taxon>Gammaproteobacteria</taxon>
        <taxon>Pseudomonadales</taxon>
        <taxon>Pseudomonadaceae</taxon>
        <taxon>Pseudomonas</taxon>
    </lineage>
</organism>
<proteinExistence type="predicted"/>
<protein>
    <submittedName>
        <fullName evidence="1">Uncharacterized protein</fullName>
    </submittedName>
</protein>
<dbReference type="Proteomes" id="UP001148184">
    <property type="component" value="Unassembled WGS sequence"/>
</dbReference>
<gene>
    <name evidence="1" type="ORF">M5G17_24870</name>
</gene>
<keyword evidence="2" id="KW-1185">Reference proteome</keyword>
<comment type="caution">
    <text evidence="1">The sequence shown here is derived from an EMBL/GenBank/DDBJ whole genome shotgun (WGS) entry which is preliminary data.</text>
</comment>
<sequence>MIGSTGKFKVKTILFNDGEFAIAQGHWEGQDNLSTACRWHEPEGIGYPQTFGKPQWMILPTSDVEIDASGKTSAPLIKLGFGKKRKPFYSLELIDEESGCSVHTMSSESPFSPIAVGDFFSAPQARFPGETPSKGGRLVKRIQHIINEVDGAIWHSTMVTLGSSAT</sequence>
<evidence type="ECO:0000313" key="1">
    <source>
        <dbReference type="EMBL" id="MDD1016904.1"/>
    </source>
</evidence>
<evidence type="ECO:0000313" key="2">
    <source>
        <dbReference type="Proteomes" id="UP001148184"/>
    </source>
</evidence>